<dbReference type="OrthoDB" id="343296at2759"/>
<dbReference type="InterPro" id="IPR044205">
    <property type="entry name" value="KIC/PBP1/KRP1"/>
</dbReference>
<organism evidence="4 5">
    <name type="scientific">Tetracentron sinense</name>
    <name type="common">Spur-leaf</name>
    <dbReference type="NCBI Taxonomy" id="13715"/>
    <lineage>
        <taxon>Eukaryota</taxon>
        <taxon>Viridiplantae</taxon>
        <taxon>Streptophyta</taxon>
        <taxon>Embryophyta</taxon>
        <taxon>Tracheophyta</taxon>
        <taxon>Spermatophyta</taxon>
        <taxon>Magnoliopsida</taxon>
        <taxon>Trochodendrales</taxon>
        <taxon>Trochodendraceae</taxon>
        <taxon>Tetracentron</taxon>
    </lineage>
</organism>
<sequence length="139" mass="15709">MQLRGRSTNEKERAANSRSKQQIHLPMAARNAVSFEDFFPSMVEILGCEGFIEELCNGFRLLMDSQKGLITFESLKRNSALLGLQDMRDDELMCMLREGDLDGDGALNQKEFCVLMFRLSPGVMQGSRRWVEEAVVNGV</sequence>
<dbReference type="Pfam" id="PF13833">
    <property type="entry name" value="EF-hand_8"/>
    <property type="match status" value="1"/>
</dbReference>
<dbReference type="SUPFAM" id="SSF47473">
    <property type="entry name" value="EF-hand"/>
    <property type="match status" value="1"/>
</dbReference>
<dbReference type="GO" id="GO:0005509">
    <property type="term" value="F:calcium ion binding"/>
    <property type="evidence" value="ECO:0007669"/>
    <property type="project" value="InterPro"/>
</dbReference>
<dbReference type="Gene3D" id="1.10.238.10">
    <property type="entry name" value="EF-hand"/>
    <property type="match status" value="1"/>
</dbReference>
<proteinExistence type="predicted"/>
<dbReference type="Proteomes" id="UP000655225">
    <property type="component" value="Unassembled WGS sequence"/>
</dbReference>
<evidence type="ECO:0000256" key="1">
    <source>
        <dbReference type="ARBA" id="ARBA00022837"/>
    </source>
</evidence>
<reference evidence="4 5" key="1">
    <citation type="submission" date="2020-04" db="EMBL/GenBank/DDBJ databases">
        <title>Plant Genome Project.</title>
        <authorList>
            <person name="Zhang R.-G."/>
        </authorList>
    </citation>
    <scope>NUCLEOTIDE SEQUENCE [LARGE SCALE GENOMIC DNA]</scope>
    <source>
        <strain evidence="4">YNK0</strain>
        <tissue evidence="4">Leaf</tissue>
    </source>
</reference>
<dbReference type="PROSITE" id="PS00018">
    <property type="entry name" value="EF_HAND_1"/>
    <property type="match status" value="1"/>
</dbReference>
<dbReference type="PROSITE" id="PS50222">
    <property type="entry name" value="EF_HAND_2"/>
    <property type="match status" value="1"/>
</dbReference>
<dbReference type="InterPro" id="IPR002048">
    <property type="entry name" value="EF_hand_dom"/>
</dbReference>
<keyword evidence="5" id="KW-1185">Reference proteome</keyword>
<dbReference type="PANTHER" id="PTHR47319">
    <property type="entry name" value="CALCIUM-BINDING PROTEIN KIC"/>
    <property type="match status" value="1"/>
</dbReference>
<name>A0A835DMV0_TETSI</name>
<feature type="domain" description="EF-hand" evidence="3">
    <location>
        <begin position="87"/>
        <end position="122"/>
    </location>
</feature>
<dbReference type="EMBL" id="JABCRI010000003">
    <property type="protein sequence ID" value="KAF8409396.1"/>
    <property type="molecule type" value="Genomic_DNA"/>
</dbReference>
<dbReference type="InterPro" id="IPR018247">
    <property type="entry name" value="EF_Hand_1_Ca_BS"/>
</dbReference>
<dbReference type="InterPro" id="IPR011992">
    <property type="entry name" value="EF-hand-dom_pair"/>
</dbReference>
<evidence type="ECO:0000313" key="5">
    <source>
        <dbReference type="Proteomes" id="UP000655225"/>
    </source>
</evidence>
<accession>A0A835DMV0</accession>
<evidence type="ECO:0000313" key="4">
    <source>
        <dbReference type="EMBL" id="KAF8409396.1"/>
    </source>
</evidence>
<dbReference type="OMA" id="MEFCSLM"/>
<gene>
    <name evidence="4" type="ORF">HHK36_005472</name>
</gene>
<comment type="caution">
    <text evidence="4">The sequence shown here is derived from an EMBL/GenBank/DDBJ whole genome shotgun (WGS) entry which is preliminary data.</text>
</comment>
<dbReference type="AlphaFoldDB" id="A0A835DMV0"/>
<dbReference type="PANTHER" id="PTHR47319:SF2">
    <property type="entry name" value="CALCIUM-BINDING PROTEIN PBP1-LIKE"/>
    <property type="match status" value="1"/>
</dbReference>
<feature type="region of interest" description="Disordered" evidence="2">
    <location>
        <begin position="1"/>
        <end position="22"/>
    </location>
</feature>
<protein>
    <recommendedName>
        <fullName evidence="3">EF-hand domain-containing protein</fullName>
    </recommendedName>
</protein>
<evidence type="ECO:0000256" key="2">
    <source>
        <dbReference type="SAM" id="MobiDB-lite"/>
    </source>
</evidence>
<evidence type="ECO:0000259" key="3">
    <source>
        <dbReference type="PROSITE" id="PS50222"/>
    </source>
</evidence>
<keyword evidence="1" id="KW-0106">Calcium</keyword>